<dbReference type="InParanoid" id="A0A7G1GAR5"/>
<name>A0A7G1GAR5_9BACT</name>
<proteinExistence type="predicted"/>
<protein>
    <submittedName>
        <fullName evidence="1">Uncharacterized protein</fullName>
    </submittedName>
</protein>
<dbReference type="Proteomes" id="UP000516361">
    <property type="component" value="Chromosome"/>
</dbReference>
<evidence type="ECO:0000313" key="2">
    <source>
        <dbReference type="Proteomes" id="UP000516361"/>
    </source>
</evidence>
<gene>
    <name evidence="1" type="ORF">OSSY52_14530</name>
</gene>
<keyword evidence="2" id="KW-1185">Reference proteome</keyword>
<sequence length="165" mass="19162">MIGYFSIYRSDDEKYAGGILSMNEKGLPVSFKYTTPIKPNKIQKIIYGKNLKSYLASEIIGKQLINIVKDLDMIFVNDTEILDFIQTDKLMVHLNLTYEPLEEYLKEKEGCISSGENRSIKLTFSKEPGEELFKKISELNEFFDLFEPFQRLNEALKYICSSEEK</sequence>
<dbReference type="RefSeq" id="WP_190613765.1">
    <property type="nucleotide sequence ID" value="NZ_AP018712.1"/>
</dbReference>
<dbReference type="KEGG" id="ocy:OSSY52_14530"/>
<accession>A0A7G1GAR5</accession>
<reference evidence="1 2" key="1">
    <citation type="submission" date="2018-06" db="EMBL/GenBank/DDBJ databases">
        <title>Genome sequencing of Oceanotoga sp. sy52.</title>
        <authorList>
            <person name="Mori K."/>
        </authorList>
    </citation>
    <scope>NUCLEOTIDE SEQUENCE [LARGE SCALE GENOMIC DNA]</scope>
    <source>
        <strain evidence="2">sy52</strain>
    </source>
</reference>
<dbReference type="EMBL" id="AP018712">
    <property type="protein sequence ID" value="BBE31312.1"/>
    <property type="molecule type" value="Genomic_DNA"/>
</dbReference>
<evidence type="ECO:0000313" key="1">
    <source>
        <dbReference type="EMBL" id="BBE31312.1"/>
    </source>
</evidence>
<organism evidence="1 2">
    <name type="scientific">Tepiditoga spiralis</name>
    <dbReference type="NCBI Taxonomy" id="2108365"/>
    <lineage>
        <taxon>Bacteria</taxon>
        <taxon>Thermotogati</taxon>
        <taxon>Thermotogota</taxon>
        <taxon>Thermotogae</taxon>
        <taxon>Petrotogales</taxon>
        <taxon>Petrotogaceae</taxon>
        <taxon>Tepiditoga</taxon>
    </lineage>
</organism>
<dbReference type="AlphaFoldDB" id="A0A7G1GAR5"/>